<dbReference type="VEuPathDB" id="VectorBase:AFUN2_011470"/>
<name>A0A4Y0BMS7_ANOFN</name>
<feature type="chain" id="PRO_5021273963" evidence="2">
    <location>
        <begin position="24"/>
        <end position="198"/>
    </location>
</feature>
<dbReference type="SUPFAM" id="SSF50494">
    <property type="entry name" value="Trypsin-like serine proteases"/>
    <property type="match status" value="1"/>
</dbReference>
<comment type="similarity">
    <text evidence="1">Belongs to the peptidase S1 family. CLIP subfamily.</text>
</comment>
<dbReference type="PANTHER" id="PTHR24260:SF147">
    <property type="entry name" value="EG:BACR7A4.3 PROTEIN-RELATED"/>
    <property type="match status" value="1"/>
</dbReference>
<evidence type="ECO:0000259" key="3">
    <source>
        <dbReference type="Pfam" id="PF00089"/>
    </source>
</evidence>
<proteinExistence type="inferred from homology"/>
<accession>A0A4Y0BMS7</accession>
<protein>
    <submittedName>
        <fullName evidence="4">Peptidase S1 domain-containing protein</fullName>
    </submittedName>
</protein>
<dbReference type="InterPro" id="IPR009003">
    <property type="entry name" value="Peptidase_S1_PA"/>
</dbReference>
<dbReference type="GO" id="GO:0006508">
    <property type="term" value="P:proteolysis"/>
    <property type="evidence" value="ECO:0007669"/>
    <property type="project" value="InterPro"/>
</dbReference>
<dbReference type="PANTHER" id="PTHR24260">
    <property type="match status" value="1"/>
</dbReference>
<dbReference type="GO" id="GO:0004252">
    <property type="term" value="F:serine-type endopeptidase activity"/>
    <property type="evidence" value="ECO:0007669"/>
    <property type="project" value="InterPro"/>
</dbReference>
<organism evidence="4">
    <name type="scientific">Anopheles funestus</name>
    <name type="common">African malaria mosquito</name>
    <dbReference type="NCBI Taxonomy" id="62324"/>
    <lineage>
        <taxon>Eukaryota</taxon>
        <taxon>Metazoa</taxon>
        <taxon>Ecdysozoa</taxon>
        <taxon>Arthropoda</taxon>
        <taxon>Hexapoda</taxon>
        <taxon>Insecta</taxon>
        <taxon>Pterygota</taxon>
        <taxon>Neoptera</taxon>
        <taxon>Endopterygota</taxon>
        <taxon>Diptera</taxon>
        <taxon>Nematocera</taxon>
        <taxon>Culicoidea</taxon>
        <taxon>Culicidae</taxon>
        <taxon>Anophelinae</taxon>
        <taxon>Anopheles</taxon>
    </lineage>
</organism>
<evidence type="ECO:0000256" key="1">
    <source>
        <dbReference type="ARBA" id="ARBA00024195"/>
    </source>
</evidence>
<keyword evidence="2" id="KW-0732">Signal</keyword>
<dbReference type="AlphaFoldDB" id="A0A4Y0BMS7"/>
<dbReference type="InterPro" id="IPR001254">
    <property type="entry name" value="Trypsin_dom"/>
</dbReference>
<sequence>MLKMTWFSVVYVVILGFISLVRCIDEIEFPNNGRRTDDGFNKRNRRQEFVESPSSTRDGEVRLLEKIPTAVFVGNSDQNCSGILITERIVIIAAGCVASNLTVNIVAKETLSNIQTSHLLDLLDHVNDELRFNVIQTVKHPKYSNRNKTYDIAVIKIDKPVKIQSNILPSCLWLDDEMRNINTFVPYWNTRGSGYSVL</sequence>
<dbReference type="STRING" id="62324.A0A4Y0BMS7"/>
<dbReference type="Pfam" id="PF00089">
    <property type="entry name" value="Trypsin"/>
    <property type="match status" value="1"/>
</dbReference>
<dbReference type="InterPro" id="IPR051333">
    <property type="entry name" value="CLIP_Serine_Protease"/>
</dbReference>
<dbReference type="Gene3D" id="2.40.10.10">
    <property type="entry name" value="Trypsin-like serine proteases"/>
    <property type="match status" value="1"/>
</dbReference>
<dbReference type="EnsemblMetazoa" id="AFUN021943-RA">
    <property type="protein sequence ID" value="AFUN021943-PA"/>
    <property type="gene ID" value="AFUN021943"/>
</dbReference>
<evidence type="ECO:0000256" key="2">
    <source>
        <dbReference type="SAM" id="SignalP"/>
    </source>
</evidence>
<dbReference type="InterPro" id="IPR043504">
    <property type="entry name" value="Peptidase_S1_PA_chymotrypsin"/>
</dbReference>
<reference evidence="4" key="1">
    <citation type="submission" date="2020-05" db="UniProtKB">
        <authorList>
            <consortium name="EnsemblMetazoa"/>
        </authorList>
    </citation>
    <scope>IDENTIFICATION</scope>
    <source>
        <strain evidence="4">FUMOZ</strain>
    </source>
</reference>
<dbReference type="VEuPathDB" id="VectorBase:AFUN021943"/>
<feature type="domain" description="Peptidase S1" evidence="3">
    <location>
        <begin position="68"/>
        <end position="174"/>
    </location>
</feature>
<feature type="signal peptide" evidence="2">
    <location>
        <begin position="1"/>
        <end position="23"/>
    </location>
</feature>
<evidence type="ECO:0000313" key="4">
    <source>
        <dbReference type="EnsemblMetazoa" id="AFUN021943-PA"/>
    </source>
</evidence>